<dbReference type="Gene3D" id="1.10.155.10">
    <property type="entry name" value="Chemotaxis receptor methyltransferase CheR, N-terminal domain"/>
    <property type="match status" value="1"/>
</dbReference>
<accession>A0A2A4Z5D7</accession>
<dbReference type="PANTHER" id="PTHR24422:SF21">
    <property type="entry name" value="CHEMOTAXIS PROTEIN METHYLTRANSFERASE 1"/>
    <property type="match status" value="1"/>
</dbReference>
<dbReference type="PRINTS" id="PR00996">
    <property type="entry name" value="CHERMTFRASE"/>
</dbReference>
<evidence type="ECO:0000313" key="7">
    <source>
        <dbReference type="EMBL" id="PCJ02195.1"/>
    </source>
</evidence>
<keyword evidence="3" id="KW-0489">Methyltransferase</keyword>
<keyword evidence="5" id="KW-0949">S-adenosyl-L-methionine</keyword>
<dbReference type="Pfam" id="PF03705">
    <property type="entry name" value="CheR_N"/>
    <property type="match status" value="1"/>
</dbReference>
<dbReference type="GO" id="GO:0008983">
    <property type="term" value="F:protein-glutamate O-methyltransferase activity"/>
    <property type="evidence" value="ECO:0007669"/>
    <property type="project" value="UniProtKB-EC"/>
</dbReference>
<comment type="catalytic activity">
    <reaction evidence="1">
        <text>L-glutamyl-[protein] + S-adenosyl-L-methionine = [protein]-L-glutamate 5-O-methyl ester + S-adenosyl-L-homocysteine</text>
        <dbReference type="Rhea" id="RHEA:24452"/>
        <dbReference type="Rhea" id="RHEA-COMP:10208"/>
        <dbReference type="Rhea" id="RHEA-COMP:10311"/>
        <dbReference type="ChEBI" id="CHEBI:29973"/>
        <dbReference type="ChEBI" id="CHEBI:57856"/>
        <dbReference type="ChEBI" id="CHEBI:59789"/>
        <dbReference type="ChEBI" id="CHEBI:82795"/>
        <dbReference type="EC" id="2.1.1.80"/>
    </reaction>
</comment>
<dbReference type="PANTHER" id="PTHR24422">
    <property type="entry name" value="CHEMOTAXIS PROTEIN METHYLTRANSFERASE"/>
    <property type="match status" value="1"/>
</dbReference>
<evidence type="ECO:0000256" key="3">
    <source>
        <dbReference type="ARBA" id="ARBA00022603"/>
    </source>
</evidence>
<organism evidence="7">
    <name type="scientific">OCS116 cluster bacterium</name>
    <dbReference type="NCBI Taxonomy" id="2030921"/>
    <lineage>
        <taxon>Bacteria</taxon>
        <taxon>Pseudomonadati</taxon>
        <taxon>Pseudomonadota</taxon>
        <taxon>Alphaproteobacteria</taxon>
        <taxon>OCS116 cluster</taxon>
    </lineage>
</organism>
<dbReference type="Gene3D" id="3.40.50.150">
    <property type="entry name" value="Vaccinia Virus protein VP39"/>
    <property type="match status" value="1"/>
</dbReference>
<dbReference type="EC" id="2.1.1.80" evidence="2"/>
<comment type="caution">
    <text evidence="7">The sequence shown here is derived from an EMBL/GenBank/DDBJ whole genome shotgun (WGS) entry which is preliminary data.</text>
</comment>
<dbReference type="Pfam" id="PF01739">
    <property type="entry name" value="CheR"/>
    <property type="match status" value="1"/>
</dbReference>
<proteinExistence type="predicted"/>
<gene>
    <name evidence="7" type="ORF">COB13_05870</name>
</gene>
<reference evidence="7" key="2">
    <citation type="journal article" date="2018" name="ISME J.">
        <title>A dynamic microbial community with high functional redundancy inhabits the cold, oxic subseafloor aquifer.</title>
        <authorList>
            <person name="Tully B.J."/>
            <person name="Wheat C.G."/>
            <person name="Glazer B.T."/>
            <person name="Huber J.A."/>
        </authorList>
    </citation>
    <scope>NUCLEOTIDE SEQUENCE</scope>
    <source>
        <strain evidence="7">NORP83</strain>
    </source>
</reference>
<dbReference type="InterPro" id="IPR022642">
    <property type="entry name" value="CheR_C"/>
</dbReference>
<name>A0A2A4Z5D7_9PROT</name>
<evidence type="ECO:0000256" key="4">
    <source>
        <dbReference type="ARBA" id="ARBA00022679"/>
    </source>
</evidence>
<dbReference type="InterPro" id="IPR036804">
    <property type="entry name" value="CheR_N_sf"/>
</dbReference>
<dbReference type="SUPFAM" id="SSF47757">
    <property type="entry name" value="Chemotaxis receptor methyltransferase CheR, N-terminal domain"/>
    <property type="match status" value="1"/>
</dbReference>
<dbReference type="GO" id="GO:0032259">
    <property type="term" value="P:methylation"/>
    <property type="evidence" value="ECO:0007669"/>
    <property type="project" value="UniProtKB-KW"/>
</dbReference>
<sequence length="269" mass="30815">MDSRDFEYLRDFLMKSSGLVVKPEKEYLLKSRLEPLARSQGMESISELVSKMKSPTARDLQITVTDAMTTNESLFYRDKTPFEHLDKIMLPYLLEARKAKRRVRIWCAASSTGQEPYSIAMSLKEQAAKVAGWNFEILGTDISKTVLAKASSGEYTQFEVQRGLPIKLLLKYFTQQGENWVLNEDIRKMVKYQEGNLLASFSNIGKFDIVFCRNVLIYFDLETKKQVLEKIAMQMDRDSYLLLGAAETVMGVCDKFEAVKGARGLYKMK</sequence>
<dbReference type="InterPro" id="IPR000780">
    <property type="entry name" value="CheR_MeTrfase"/>
</dbReference>
<evidence type="ECO:0000256" key="2">
    <source>
        <dbReference type="ARBA" id="ARBA00012534"/>
    </source>
</evidence>
<dbReference type="SMART" id="SM00138">
    <property type="entry name" value="MeTrc"/>
    <property type="match status" value="1"/>
</dbReference>
<dbReference type="PROSITE" id="PS50123">
    <property type="entry name" value="CHER"/>
    <property type="match status" value="1"/>
</dbReference>
<evidence type="ECO:0000256" key="1">
    <source>
        <dbReference type="ARBA" id="ARBA00001541"/>
    </source>
</evidence>
<dbReference type="InterPro" id="IPR029063">
    <property type="entry name" value="SAM-dependent_MTases_sf"/>
</dbReference>
<dbReference type="InterPro" id="IPR022641">
    <property type="entry name" value="CheR_N"/>
</dbReference>
<feature type="domain" description="CheR-type methyltransferase" evidence="6">
    <location>
        <begin position="1"/>
        <end position="269"/>
    </location>
</feature>
<evidence type="ECO:0000259" key="6">
    <source>
        <dbReference type="PROSITE" id="PS50123"/>
    </source>
</evidence>
<dbReference type="SUPFAM" id="SSF53335">
    <property type="entry name" value="S-adenosyl-L-methionine-dependent methyltransferases"/>
    <property type="match status" value="1"/>
</dbReference>
<dbReference type="AlphaFoldDB" id="A0A2A4Z5D7"/>
<keyword evidence="4" id="KW-0808">Transferase</keyword>
<protein>
    <recommendedName>
        <fullName evidence="2">protein-glutamate O-methyltransferase</fullName>
        <ecNumber evidence="2">2.1.1.80</ecNumber>
    </recommendedName>
</protein>
<dbReference type="EMBL" id="NVUS01000005">
    <property type="protein sequence ID" value="PCJ02195.1"/>
    <property type="molecule type" value="Genomic_DNA"/>
</dbReference>
<reference key="1">
    <citation type="submission" date="2017-08" db="EMBL/GenBank/DDBJ databases">
        <title>A dynamic microbial community with high functional redundancy inhabits the cold, oxic subseafloor aquifer.</title>
        <authorList>
            <person name="Tully B.J."/>
            <person name="Wheat C.G."/>
            <person name="Glazer B.T."/>
            <person name="Huber J.A."/>
        </authorList>
    </citation>
    <scope>NUCLEOTIDE SEQUENCE [LARGE SCALE GENOMIC DNA]</scope>
</reference>
<dbReference type="InterPro" id="IPR050903">
    <property type="entry name" value="Bact_Chemotaxis_MeTrfase"/>
</dbReference>
<evidence type="ECO:0000256" key="5">
    <source>
        <dbReference type="ARBA" id="ARBA00022691"/>
    </source>
</evidence>